<reference evidence="1" key="1">
    <citation type="submission" date="2019-03" db="EMBL/GenBank/DDBJ databases">
        <title>Lake Tanganyika Metagenome-Assembled Genomes (MAGs).</title>
        <authorList>
            <person name="Tran P."/>
        </authorList>
    </citation>
    <scope>NUCLEOTIDE SEQUENCE</scope>
    <source>
        <strain evidence="1">K_DeepCast_65m_m2_066</strain>
    </source>
</reference>
<dbReference type="Proteomes" id="UP000712673">
    <property type="component" value="Unassembled WGS sequence"/>
</dbReference>
<proteinExistence type="predicted"/>
<protein>
    <recommendedName>
        <fullName evidence="3">DUF4156 domain-containing protein</fullName>
    </recommendedName>
</protein>
<evidence type="ECO:0000313" key="1">
    <source>
        <dbReference type="EMBL" id="MBM3224511.1"/>
    </source>
</evidence>
<name>A0A937W0H2_UNCTE</name>
<evidence type="ECO:0008006" key="3">
    <source>
        <dbReference type="Google" id="ProtNLM"/>
    </source>
</evidence>
<evidence type="ECO:0000313" key="2">
    <source>
        <dbReference type="Proteomes" id="UP000712673"/>
    </source>
</evidence>
<organism evidence="1 2">
    <name type="scientific">Tectimicrobiota bacterium</name>
    <dbReference type="NCBI Taxonomy" id="2528274"/>
    <lineage>
        <taxon>Bacteria</taxon>
        <taxon>Pseudomonadati</taxon>
        <taxon>Nitrospinota/Tectimicrobiota group</taxon>
        <taxon>Candidatus Tectimicrobiota</taxon>
    </lineage>
</organism>
<sequence length="100" mass="10712">MRGMQMMGMGTLGLTLLAGCVSPTVHSERVDVVHNPELLRSCTLKGEGKYTAVGEKNALTMARNATAERGGNVLLVLAINKGESLTTEVHGKLYACERRP</sequence>
<comment type="caution">
    <text evidence="1">The sequence shown here is derived from an EMBL/GenBank/DDBJ whole genome shotgun (WGS) entry which is preliminary data.</text>
</comment>
<dbReference type="AlphaFoldDB" id="A0A937W0H2"/>
<dbReference type="PROSITE" id="PS51257">
    <property type="entry name" value="PROKAR_LIPOPROTEIN"/>
    <property type="match status" value="1"/>
</dbReference>
<gene>
    <name evidence="1" type="ORF">FJZ47_12015</name>
</gene>
<dbReference type="EMBL" id="VGLS01000342">
    <property type="protein sequence ID" value="MBM3224511.1"/>
    <property type="molecule type" value="Genomic_DNA"/>
</dbReference>
<accession>A0A937W0H2</accession>